<dbReference type="CDD" id="cd20401">
    <property type="entry name" value="Tudor_AtPTM-like"/>
    <property type="match status" value="1"/>
</dbReference>
<dbReference type="InParanoid" id="A0A251TJL0"/>
<accession>A0A251TJL0</accession>
<organism evidence="3 4">
    <name type="scientific">Helianthus annuus</name>
    <name type="common">Common sunflower</name>
    <dbReference type="NCBI Taxonomy" id="4232"/>
    <lineage>
        <taxon>Eukaryota</taxon>
        <taxon>Viridiplantae</taxon>
        <taxon>Streptophyta</taxon>
        <taxon>Embryophyta</taxon>
        <taxon>Tracheophyta</taxon>
        <taxon>Spermatophyta</taxon>
        <taxon>Magnoliopsida</taxon>
        <taxon>eudicotyledons</taxon>
        <taxon>Gunneridae</taxon>
        <taxon>Pentapetalae</taxon>
        <taxon>asterids</taxon>
        <taxon>campanulids</taxon>
        <taxon>Asterales</taxon>
        <taxon>Asteraceae</taxon>
        <taxon>Asteroideae</taxon>
        <taxon>Heliantheae alliance</taxon>
        <taxon>Heliantheae</taxon>
        <taxon>Helianthus</taxon>
    </lineage>
</organism>
<dbReference type="Pfam" id="PF21743">
    <property type="entry name" value="PTM_DIR17_Tudor"/>
    <property type="match status" value="1"/>
</dbReference>
<dbReference type="Proteomes" id="UP000215914">
    <property type="component" value="Chromosome 10"/>
</dbReference>
<evidence type="ECO:0000313" key="4">
    <source>
        <dbReference type="Proteomes" id="UP000215914"/>
    </source>
</evidence>
<dbReference type="OMA" id="FICAFHL"/>
<keyword evidence="4" id="KW-1185">Reference proteome</keyword>
<dbReference type="PANTHER" id="PTHR37384">
    <property type="entry name" value="OS01G0835600 PROTEIN"/>
    <property type="match status" value="1"/>
</dbReference>
<dbReference type="PANTHER" id="PTHR37384:SF1">
    <property type="entry name" value="OS01G0835600 PROTEIN"/>
    <property type="match status" value="1"/>
</dbReference>
<evidence type="ECO:0000259" key="1">
    <source>
        <dbReference type="Pfam" id="PF21743"/>
    </source>
</evidence>
<dbReference type="AlphaFoldDB" id="A0A251TJL0"/>
<dbReference type="EMBL" id="MNCJ02000322">
    <property type="protein sequence ID" value="KAF5799318.1"/>
    <property type="molecule type" value="Genomic_DNA"/>
</dbReference>
<name>A0A251TJL0_HELAN</name>
<gene>
    <name evidence="3" type="ORF">HannXRQ_Chr10g0297271</name>
    <name evidence="2" type="ORF">HanXRQr2_Chr07g0303171</name>
</gene>
<reference evidence="3" key="2">
    <citation type="submission" date="2017-02" db="EMBL/GenBank/DDBJ databases">
        <title>Sunflower complete genome.</title>
        <authorList>
            <person name="Langlade N."/>
            <person name="Munos S."/>
        </authorList>
    </citation>
    <scope>NUCLEOTIDE SEQUENCE [LARGE SCALE GENOMIC DNA]</scope>
    <source>
        <tissue evidence="3">Leaves</tissue>
    </source>
</reference>
<dbReference type="Gramene" id="mRNA:HanXRQr2_Chr07g0303171">
    <property type="protein sequence ID" value="mRNA:HanXRQr2_Chr07g0303171"/>
    <property type="gene ID" value="HanXRQr2_Chr07g0303171"/>
</dbReference>
<dbReference type="InterPro" id="IPR047365">
    <property type="entry name" value="Tudor_AtPTM-like"/>
</dbReference>
<sequence>MSYLYFLCKCAFIFSGPLFICAFHLGPKRSLSALSALPAFDNHDILHLVPPFYGTVSTLKEDNIDPPTSGIYEIPGEPALVINRVPPVCTGDNDNIILCKVENNVDSKMSESFGGWFEGREVQKSFGRKLFNGKVTEFDRETGWYRVVYEDGDFEDLEWHELQEVLIPLGVTIPLKTLASKVIKKKLKDDKKSGRSVTKPKIRQHKRFKFRGGENKC</sequence>
<dbReference type="Gene3D" id="2.30.30.140">
    <property type="match status" value="1"/>
</dbReference>
<reference evidence="2" key="3">
    <citation type="submission" date="2020-06" db="EMBL/GenBank/DDBJ databases">
        <title>Helianthus annuus Genome sequencing and assembly Release 2.</title>
        <authorList>
            <person name="Gouzy J."/>
            <person name="Langlade N."/>
            <person name="Munos S."/>
        </authorList>
    </citation>
    <scope>NUCLEOTIDE SEQUENCE</scope>
    <source>
        <tissue evidence="2">Leaves</tissue>
    </source>
</reference>
<evidence type="ECO:0000313" key="2">
    <source>
        <dbReference type="EMBL" id="KAF5799318.1"/>
    </source>
</evidence>
<evidence type="ECO:0000313" key="3">
    <source>
        <dbReference type="EMBL" id="OTG11307.1"/>
    </source>
</evidence>
<proteinExistence type="predicted"/>
<protein>
    <recommendedName>
        <fullName evidence="1">PTM/DIR17-like Tudor domain-containing protein</fullName>
    </recommendedName>
</protein>
<dbReference type="EMBL" id="CM007899">
    <property type="protein sequence ID" value="OTG11307.1"/>
    <property type="molecule type" value="Genomic_DNA"/>
</dbReference>
<feature type="domain" description="PTM/DIR17-like Tudor" evidence="1">
    <location>
        <begin position="119"/>
        <end position="166"/>
    </location>
</feature>
<reference evidence="2 4" key="1">
    <citation type="journal article" date="2017" name="Nature">
        <title>The sunflower genome provides insights into oil metabolism, flowering and Asterid evolution.</title>
        <authorList>
            <person name="Badouin H."/>
            <person name="Gouzy J."/>
            <person name="Grassa C.J."/>
            <person name="Murat F."/>
            <person name="Staton S.E."/>
            <person name="Cottret L."/>
            <person name="Lelandais-Briere C."/>
            <person name="Owens G.L."/>
            <person name="Carrere S."/>
            <person name="Mayjonade B."/>
            <person name="Legrand L."/>
            <person name="Gill N."/>
            <person name="Kane N.C."/>
            <person name="Bowers J.E."/>
            <person name="Hubner S."/>
            <person name="Bellec A."/>
            <person name="Berard A."/>
            <person name="Berges H."/>
            <person name="Blanchet N."/>
            <person name="Boniface M.C."/>
            <person name="Brunel D."/>
            <person name="Catrice O."/>
            <person name="Chaidir N."/>
            <person name="Claudel C."/>
            <person name="Donnadieu C."/>
            <person name="Faraut T."/>
            <person name="Fievet G."/>
            <person name="Helmstetter N."/>
            <person name="King M."/>
            <person name="Knapp S.J."/>
            <person name="Lai Z."/>
            <person name="Le Paslier M.C."/>
            <person name="Lippi Y."/>
            <person name="Lorenzon L."/>
            <person name="Mandel J.R."/>
            <person name="Marage G."/>
            <person name="Marchand G."/>
            <person name="Marquand E."/>
            <person name="Bret-Mestries E."/>
            <person name="Morien E."/>
            <person name="Nambeesan S."/>
            <person name="Nguyen T."/>
            <person name="Pegot-Espagnet P."/>
            <person name="Pouilly N."/>
            <person name="Raftis F."/>
            <person name="Sallet E."/>
            <person name="Schiex T."/>
            <person name="Thomas J."/>
            <person name="Vandecasteele C."/>
            <person name="Vares D."/>
            <person name="Vear F."/>
            <person name="Vautrin S."/>
            <person name="Crespi M."/>
            <person name="Mangin B."/>
            <person name="Burke J.M."/>
            <person name="Salse J."/>
            <person name="Munos S."/>
            <person name="Vincourt P."/>
            <person name="Rieseberg L.H."/>
            <person name="Langlade N.B."/>
        </authorList>
    </citation>
    <scope>NUCLEOTIDE SEQUENCE [LARGE SCALE GENOMIC DNA]</scope>
    <source>
        <strain evidence="4">cv. SF193</strain>
        <tissue evidence="2">Leaves</tissue>
    </source>
</reference>